<protein>
    <submittedName>
        <fullName evidence="1">Uncharacterized protein</fullName>
    </submittedName>
</protein>
<proteinExistence type="predicted"/>
<evidence type="ECO:0000313" key="2">
    <source>
        <dbReference type="Proteomes" id="UP000276133"/>
    </source>
</evidence>
<accession>A0A3M7SI63</accession>
<comment type="caution">
    <text evidence="1">The sequence shown here is derived from an EMBL/GenBank/DDBJ whole genome shotgun (WGS) entry which is preliminary data.</text>
</comment>
<dbReference type="Proteomes" id="UP000276133">
    <property type="component" value="Unassembled WGS sequence"/>
</dbReference>
<dbReference type="EMBL" id="REGN01001323">
    <property type="protein sequence ID" value="RNA35466.1"/>
    <property type="molecule type" value="Genomic_DNA"/>
</dbReference>
<gene>
    <name evidence="1" type="ORF">BpHYR1_010508</name>
</gene>
<reference evidence="1 2" key="1">
    <citation type="journal article" date="2018" name="Sci. Rep.">
        <title>Genomic signatures of local adaptation to the degree of environmental predictability in rotifers.</title>
        <authorList>
            <person name="Franch-Gras L."/>
            <person name="Hahn C."/>
            <person name="Garcia-Roger E.M."/>
            <person name="Carmona M.J."/>
            <person name="Serra M."/>
            <person name="Gomez A."/>
        </authorList>
    </citation>
    <scope>NUCLEOTIDE SEQUENCE [LARGE SCALE GENOMIC DNA]</scope>
    <source>
        <strain evidence="1">HYR1</strain>
    </source>
</reference>
<name>A0A3M7SI63_BRAPC</name>
<dbReference type="AlphaFoldDB" id="A0A3M7SI63"/>
<evidence type="ECO:0000313" key="1">
    <source>
        <dbReference type="EMBL" id="RNA35466.1"/>
    </source>
</evidence>
<keyword evidence="2" id="KW-1185">Reference proteome</keyword>
<sequence length="87" mass="10076">MSSSSNSLRFSVSFAIPMIPIDQNLHLNSARLKFNSASDKFSIIENFIENLNHFNFILTFCDQCKYNVIKVSIREKNLVFRHCDDSI</sequence>
<organism evidence="1 2">
    <name type="scientific">Brachionus plicatilis</name>
    <name type="common">Marine rotifer</name>
    <name type="synonym">Brachionus muelleri</name>
    <dbReference type="NCBI Taxonomy" id="10195"/>
    <lineage>
        <taxon>Eukaryota</taxon>
        <taxon>Metazoa</taxon>
        <taxon>Spiralia</taxon>
        <taxon>Gnathifera</taxon>
        <taxon>Rotifera</taxon>
        <taxon>Eurotatoria</taxon>
        <taxon>Monogononta</taxon>
        <taxon>Pseudotrocha</taxon>
        <taxon>Ploima</taxon>
        <taxon>Brachionidae</taxon>
        <taxon>Brachionus</taxon>
    </lineage>
</organism>